<dbReference type="InterPro" id="IPR045694">
    <property type="entry name" value="DUF6058"/>
</dbReference>
<gene>
    <name evidence="1" type="ORF">MGWOODY_Smn976</name>
</gene>
<dbReference type="EMBL" id="CZQE01000085">
    <property type="protein sequence ID" value="CUS43799.1"/>
    <property type="molecule type" value="Genomic_DNA"/>
</dbReference>
<evidence type="ECO:0000313" key="1">
    <source>
        <dbReference type="EMBL" id="CUS43799.1"/>
    </source>
</evidence>
<name>A0A160TKG5_9ZZZZ</name>
<dbReference type="AlphaFoldDB" id="A0A160TKG5"/>
<sequence>MTNLAYVQRWFLTPDLFCRQIGAAPDFVECLVAAGAMPGPIYAEHDGVWWSALEATEGPPSGRLWYAPAAVWWGRRALLGLKHGLSAEEAAVRNRAHFIATFVEALAVEPLAILAFPGAFANANVDPEGATRCAGAEWASWTDGGYAVCLRRFSGESCVRKESLARRIRHHMEDLPGYRLDDDSLFGLVERLESLMLPFAPWQRRTGSPGRAVDAPLAAMGLGAEIPYDIGGL</sequence>
<protein>
    <submittedName>
        <fullName evidence="1">Uncharacterized protein</fullName>
    </submittedName>
</protein>
<dbReference type="Pfam" id="PF19531">
    <property type="entry name" value="DUF6058"/>
    <property type="match status" value="1"/>
</dbReference>
<reference evidence="1" key="1">
    <citation type="submission" date="2015-10" db="EMBL/GenBank/DDBJ databases">
        <authorList>
            <person name="Gilbert D.G."/>
        </authorList>
    </citation>
    <scope>NUCLEOTIDE SEQUENCE</scope>
</reference>
<proteinExistence type="predicted"/>
<organism evidence="1">
    <name type="scientific">hydrothermal vent metagenome</name>
    <dbReference type="NCBI Taxonomy" id="652676"/>
    <lineage>
        <taxon>unclassified sequences</taxon>
        <taxon>metagenomes</taxon>
        <taxon>ecological metagenomes</taxon>
    </lineage>
</organism>
<accession>A0A160TKG5</accession>